<sequence>MSDHRDSVNEEHAAALSDLRQRLAAAAPAPSSSISRDEYIHPRPSTPEGTFIAVSGMPEPQEAQDGVLWMMAGHYIYNDQAQAIEPATYTPDADMNFIPVRSNPAYVLPMHHNLHDHADPAAFANQLAQVRRLELGKDAQMGTSVWKEGAQKVKRLDNNETVPLSNRAQTVGDFPAIATGSGASVPDWASMVAEMADTTLANRVQGRIAQSRDIEDVPHPIREDDSGTSSPSPRSGIPQTTHLAAVSGYYTDLESEPSILDSEVVSPTGSRRGSNTGISGKQQKHFQKSSKRHFKRNRARTNTSHASWDASSAGGSAAPNSVVSTGSVSVYGTAREEPASTTPSNASACLTPVARSRASSVLGSGSSAAAGVDTMPAIPETPTKTPAAAVRARGQHKHSWSASSLESIKSIWEGPSPPQRKRG</sequence>
<proteinExistence type="predicted"/>
<feature type="compositionally biased region" description="Polar residues" evidence="1">
    <location>
        <begin position="227"/>
        <end position="239"/>
    </location>
</feature>
<feature type="region of interest" description="Disordered" evidence="1">
    <location>
        <begin position="363"/>
        <end position="423"/>
    </location>
</feature>
<feature type="compositionally biased region" description="Low complexity" evidence="1">
    <location>
        <begin position="24"/>
        <end position="33"/>
    </location>
</feature>
<gene>
    <name evidence="2" type="ORF">K452DRAFT_306027</name>
</gene>
<dbReference type="Proteomes" id="UP000799438">
    <property type="component" value="Unassembled WGS sequence"/>
</dbReference>
<feature type="compositionally biased region" description="Low complexity" evidence="1">
    <location>
        <begin position="304"/>
        <end position="322"/>
    </location>
</feature>
<feature type="compositionally biased region" description="Basic and acidic residues" evidence="1">
    <location>
        <begin position="1"/>
        <end position="13"/>
    </location>
</feature>
<feature type="region of interest" description="Disordered" evidence="1">
    <location>
        <begin position="207"/>
        <end position="239"/>
    </location>
</feature>
<dbReference type="RefSeq" id="XP_033400803.1">
    <property type="nucleotide sequence ID" value="XM_033542947.1"/>
</dbReference>
<evidence type="ECO:0000256" key="1">
    <source>
        <dbReference type="SAM" id="MobiDB-lite"/>
    </source>
</evidence>
<accession>A0A6A6BR87</accession>
<feature type="region of interest" description="Disordered" evidence="1">
    <location>
        <begin position="258"/>
        <end position="322"/>
    </location>
</feature>
<reference evidence="2" key="1">
    <citation type="journal article" date="2020" name="Stud. Mycol.">
        <title>101 Dothideomycetes genomes: a test case for predicting lifestyles and emergence of pathogens.</title>
        <authorList>
            <person name="Haridas S."/>
            <person name="Albert R."/>
            <person name="Binder M."/>
            <person name="Bloem J."/>
            <person name="Labutti K."/>
            <person name="Salamov A."/>
            <person name="Andreopoulos B."/>
            <person name="Baker S."/>
            <person name="Barry K."/>
            <person name="Bills G."/>
            <person name="Bluhm B."/>
            <person name="Cannon C."/>
            <person name="Castanera R."/>
            <person name="Culley D."/>
            <person name="Daum C."/>
            <person name="Ezra D."/>
            <person name="Gonzalez J."/>
            <person name="Henrissat B."/>
            <person name="Kuo A."/>
            <person name="Liang C."/>
            <person name="Lipzen A."/>
            <person name="Lutzoni F."/>
            <person name="Magnuson J."/>
            <person name="Mondo S."/>
            <person name="Nolan M."/>
            <person name="Ohm R."/>
            <person name="Pangilinan J."/>
            <person name="Park H.-J."/>
            <person name="Ramirez L."/>
            <person name="Alfaro M."/>
            <person name="Sun H."/>
            <person name="Tritt A."/>
            <person name="Yoshinaga Y."/>
            <person name="Zwiers L.-H."/>
            <person name="Turgeon B."/>
            <person name="Goodwin S."/>
            <person name="Spatafora J."/>
            <person name="Crous P."/>
            <person name="Grigoriev I."/>
        </authorList>
    </citation>
    <scope>NUCLEOTIDE SEQUENCE</scope>
    <source>
        <strain evidence="2">CBS 121167</strain>
    </source>
</reference>
<feature type="compositionally biased region" description="Low complexity" evidence="1">
    <location>
        <begin position="363"/>
        <end position="372"/>
    </location>
</feature>
<feature type="compositionally biased region" description="Polar residues" evidence="1">
    <location>
        <begin position="265"/>
        <end position="281"/>
    </location>
</feature>
<name>A0A6A6BR87_9PEZI</name>
<keyword evidence="3" id="KW-1185">Reference proteome</keyword>
<dbReference type="GeneID" id="54300444"/>
<feature type="region of interest" description="Disordered" evidence="1">
    <location>
        <begin position="1"/>
        <end position="49"/>
    </location>
</feature>
<protein>
    <submittedName>
        <fullName evidence="2">Uncharacterized protein</fullName>
    </submittedName>
</protein>
<feature type="compositionally biased region" description="Basic and acidic residues" evidence="1">
    <location>
        <begin position="210"/>
        <end position="225"/>
    </location>
</feature>
<evidence type="ECO:0000313" key="2">
    <source>
        <dbReference type="EMBL" id="KAF2145091.1"/>
    </source>
</evidence>
<organism evidence="2 3">
    <name type="scientific">Aplosporella prunicola CBS 121167</name>
    <dbReference type="NCBI Taxonomy" id="1176127"/>
    <lineage>
        <taxon>Eukaryota</taxon>
        <taxon>Fungi</taxon>
        <taxon>Dikarya</taxon>
        <taxon>Ascomycota</taxon>
        <taxon>Pezizomycotina</taxon>
        <taxon>Dothideomycetes</taxon>
        <taxon>Dothideomycetes incertae sedis</taxon>
        <taxon>Botryosphaeriales</taxon>
        <taxon>Aplosporellaceae</taxon>
        <taxon>Aplosporella</taxon>
    </lineage>
</organism>
<evidence type="ECO:0000313" key="3">
    <source>
        <dbReference type="Proteomes" id="UP000799438"/>
    </source>
</evidence>
<feature type="compositionally biased region" description="Basic residues" evidence="1">
    <location>
        <begin position="282"/>
        <end position="299"/>
    </location>
</feature>
<dbReference type="EMBL" id="ML995478">
    <property type="protein sequence ID" value="KAF2145091.1"/>
    <property type="molecule type" value="Genomic_DNA"/>
</dbReference>
<dbReference type="AlphaFoldDB" id="A0A6A6BR87"/>